<dbReference type="eggNOG" id="COG4771">
    <property type="taxonomic scope" value="Bacteria"/>
</dbReference>
<keyword evidence="2" id="KW-1185">Reference proteome</keyword>
<comment type="caution">
    <text evidence="1">The sequence shown here is derived from an EMBL/GenBank/DDBJ whole genome shotgun (WGS) entry which is preliminary data.</text>
</comment>
<proteinExistence type="predicted"/>
<sequence>MNGRFKNFDFTAFFNYSLGNKVINATKLGSSFYSGSSKNWNINDNFTIDKRYTWIDPATGNSLLSSSSIKTLGAEGVKNRLNELNANASIWNPAAATVMPLIDWAVEDGSFLRVNNISIGYTLPKNLVQKMLMQNVRLYVTGYNLYCFTKYKGADPEVDSATSTPMTPGVDYSAYPKSRSFVGGINVTF</sequence>
<protein>
    <submittedName>
        <fullName evidence="1">TonB-dependent receptor</fullName>
    </submittedName>
</protein>
<keyword evidence="1" id="KW-0675">Receptor</keyword>
<dbReference type="Proteomes" id="UP000027601">
    <property type="component" value="Unassembled WGS sequence"/>
</dbReference>
<evidence type="ECO:0000313" key="1">
    <source>
        <dbReference type="EMBL" id="GAK36405.1"/>
    </source>
</evidence>
<accession>A0A069D251</accession>
<dbReference type="EMBL" id="BAJS01000006">
    <property type="protein sequence ID" value="GAK36405.1"/>
    <property type="molecule type" value="Genomic_DNA"/>
</dbReference>
<dbReference type="AlphaFoldDB" id="A0A069D251"/>
<name>A0A069D251_9BACE</name>
<evidence type="ECO:0000313" key="2">
    <source>
        <dbReference type="Proteomes" id="UP000027601"/>
    </source>
</evidence>
<gene>
    <name evidence="1" type="ORF">JCM15093_1565</name>
</gene>
<reference evidence="1 2" key="1">
    <citation type="journal article" date="2015" name="Microbes Environ.">
        <title>Distribution and evolution of nitrogen fixation genes in the phylum bacteroidetes.</title>
        <authorList>
            <person name="Inoue J."/>
            <person name="Oshima K."/>
            <person name="Suda W."/>
            <person name="Sakamoto M."/>
            <person name="Iino T."/>
            <person name="Noda S."/>
            <person name="Hongoh Y."/>
            <person name="Hattori M."/>
            <person name="Ohkuma M."/>
        </authorList>
    </citation>
    <scope>NUCLEOTIDE SEQUENCE [LARGE SCALE GENOMIC DNA]</scope>
    <source>
        <strain evidence="1 2">JCM 15093</strain>
    </source>
</reference>
<organism evidence="1 2">
    <name type="scientific">Bacteroides graminisolvens DSM 19988 = JCM 15093</name>
    <dbReference type="NCBI Taxonomy" id="1121097"/>
    <lineage>
        <taxon>Bacteria</taxon>
        <taxon>Pseudomonadati</taxon>
        <taxon>Bacteroidota</taxon>
        <taxon>Bacteroidia</taxon>
        <taxon>Bacteroidales</taxon>
        <taxon>Bacteroidaceae</taxon>
        <taxon>Bacteroides</taxon>
    </lineage>
</organism>